<keyword evidence="2" id="KW-1185">Reference proteome</keyword>
<dbReference type="EMBL" id="JARJLG010000034">
    <property type="protein sequence ID" value="KAJ7765911.1"/>
    <property type="molecule type" value="Genomic_DNA"/>
</dbReference>
<proteinExistence type="predicted"/>
<organism evidence="1 2">
    <name type="scientific">Mycena maculata</name>
    <dbReference type="NCBI Taxonomy" id="230809"/>
    <lineage>
        <taxon>Eukaryota</taxon>
        <taxon>Fungi</taxon>
        <taxon>Dikarya</taxon>
        <taxon>Basidiomycota</taxon>
        <taxon>Agaricomycotina</taxon>
        <taxon>Agaricomycetes</taxon>
        <taxon>Agaricomycetidae</taxon>
        <taxon>Agaricales</taxon>
        <taxon>Marasmiineae</taxon>
        <taxon>Mycenaceae</taxon>
        <taxon>Mycena</taxon>
    </lineage>
</organism>
<name>A0AAD7NLH1_9AGAR</name>
<evidence type="ECO:0000313" key="2">
    <source>
        <dbReference type="Proteomes" id="UP001215280"/>
    </source>
</evidence>
<evidence type="ECO:0000313" key="1">
    <source>
        <dbReference type="EMBL" id="KAJ7765911.1"/>
    </source>
</evidence>
<dbReference type="Proteomes" id="UP001215280">
    <property type="component" value="Unassembled WGS sequence"/>
</dbReference>
<gene>
    <name evidence="1" type="ORF">DFH07DRAFT_938833</name>
</gene>
<dbReference type="AlphaFoldDB" id="A0AAD7NLH1"/>
<protein>
    <submittedName>
        <fullName evidence="1">Uncharacterized protein</fullName>
    </submittedName>
</protein>
<accession>A0AAD7NLH1</accession>
<comment type="caution">
    <text evidence="1">The sequence shown here is derived from an EMBL/GenBank/DDBJ whole genome shotgun (WGS) entry which is preliminary data.</text>
</comment>
<sequence length="300" mass="32929">MPTLSHPTVPRRTPRNIRGSYECVRCTFAGARRHFGRTALASLPPIDECTSRRRRWAQWRPGICGYNGQLAATRSRTAGACGRSWLVAHRAPCARAPDFAAADWRRTDAGERASVSAAAAQLRFTIPRSARISSPACSSAVSGKREGVHKSVWRTLSLAAPPGFQGRAWPPFSSDLLERGKAGAVRRCADSAVFTLVPRAIGAASECETKARVQGGARWNRRRAWMKAAVLQDVCVHLLLADLERGAGDARFRTYLRVGQLPPGREAWCSGTVHPCAFVICDEGPSRHRTFPFGRPWPYL</sequence>
<reference evidence="1" key="1">
    <citation type="submission" date="2023-03" db="EMBL/GenBank/DDBJ databases">
        <title>Massive genome expansion in bonnet fungi (Mycena s.s.) driven by repeated elements and novel gene families across ecological guilds.</title>
        <authorList>
            <consortium name="Lawrence Berkeley National Laboratory"/>
            <person name="Harder C.B."/>
            <person name="Miyauchi S."/>
            <person name="Viragh M."/>
            <person name="Kuo A."/>
            <person name="Thoen E."/>
            <person name="Andreopoulos B."/>
            <person name="Lu D."/>
            <person name="Skrede I."/>
            <person name="Drula E."/>
            <person name="Henrissat B."/>
            <person name="Morin E."/>
            <person name="Kohler A."/>
            <person name="Barry K."/>
            <person name="LaButti K."/>
            <person name="Morin E."/>
            <person name="Salamov A."/>
            <person name="Lipzen A."/>
            <person name="Mereny Z."/>
            <person name="Hegedus B."/>
            <person name="Baldrian P."/>
            <person name="Stursova M."/>
            <person name="Weitz H."/>
            <person name="Taylor A."/>
            <person name="Grigoriev I.V."/>
            <person name="Nagy L.G."/>
            <person name="Martin F."/>
            <person name="Kauserud H."/>
        </authorList>
    </citation>
    <scope>NUCLEOTIDE SEQUENCE</scope>
    <source>
        <strain evidence="1">CBHHK188m</strain>
    </source>
</reference>